<dbReference type="OrthoDB" id="58416at2759"/>
<organism evidence="3 4">
    <name type="scientific">Stachybotrys chartarum (strain CBS 109288 / IBT 7711)</name>
    <name type="common">Toxic black mold</name>
    <name type="synonym">Stilbospora chartarum</name>
    <dbReference type="NCBI Taxonomy" id="1280523"/>
    <lineage>
        <taxon>Eukaryota</taxon>
        <taxon>Fungi</taxon>
        <taxon>Dikarya</taxon>
        <taxon>Ascomycota</taxon>
        <taxon>Pezizomycotina</taxon>
        <taxon>Sordariomycetes</taxon>
        <taxon>Hypocreomycetidae</taxon>
        <taxon>Hypocreales</taxon>
        <taxon>Stachybotryaceae</taxon>
        <taxon>Stachybotrys</taxon>
    </lineage>
</organism>
<evidence type="ECO:0000313" key="3">
    <source>
        <dbReference type="EMBL" id="KEY68443.1"/>
    </source>
</evidence>
<proteinExistence type="predicted"/>
<dbReference type="Gene3D" id="1.20.120.520">
    <property type="entry name" value="nmb1532 protein domain like"/>
    <property type="match status" value="1"/>
</dbReference>
<keyword evidence="4" id="KW-1185">Reference proteome</keyword>
<dbReference type="AlphaFoldDB" id="A0A084AT14"/>
<dbReference type="CDD" id="cd12108">
    <property type="entry name" value="Hr-like"/>
    <property type="match status" value="1"/>
</dbReference>
<dbReference type="PANTHER" id="PTHR38048">
    <property type="entry name" value="EXPRESSED PROTEIN"/>
    <property type="match status" value="1"/>
</dbReference>
<dbReference type="Proteomes" id="UP000028045">
    <property type="component" value="Unassembled WGS sequence"/>
</dbReference>
<reference evidence="3 4" key="1">
    <citation type="journal article" date="2014" name="BMC Genomics">
        <title>Comparative genome sequencing reveals chemotype-specific gene clusters in the toxigenic black mold Stachybotrys.</title>
        <authorList>
            <person name="Semeiks J."/>
            <person name="Borek D."/>
            <person name="Otwinowski Z."/>
            <person name="Grishin N.V."/>
        </authorList>
    </citation>
    <scope>NUCLEOTIDE SEQUENCE [LARGE SCALE GENOMIC DNA]</scope>
    <source>
        <strain evidence="4">CBS 109288 / IBT 7711</strain>
    </source>
</reference>
<accession>A0A084AT14</accession>
<dbReference type="Pfam" id="PF01814">
    <property type="entry name" value="Hemerythrin"/>
    <property type="match status" value="1"/>
</dbReference>
<feature type="signal peptide" evidence="1">
    <location>
        <begin position="1"/>
        <end position="18"/>
    </location>
</feature>
<sequence length="294" mass="32680">MWSLFFAVFVASQALIAGLLVNRAPFMMATTPHTTKAVWADQPMRLIPTPQYETKQTDLFTTGSTHMCLLHNSILRGFNSIYLQAPHVHPHDKAAFVGYALTWFKFVKSHHDDEEANLFTKIEEVLDDKEVFAETHEEHESFMAGLTEYHQYLASLPSPSALDAAELVRIMDSFREPFEQHFHHEISVIAALASHPKAPAPDSPEAAAASDVFKAWGKKTVSKAGTADVVPFFLLNLDGTFEDGAWAAWPPMPAVIRWGLLNLAGSWYGGYWKFSSCDAQGRPRALHALPSAKA</sequence>
<feature type="chain" id="PRO_5001771011" description="Hemerythrin-like domain-containing protein" evidence="1">
    <location>
        <begin position="19"/>
        <end position="294"/>
    </location>
</feature>
<name>A0A084AT14_STACB</name>
<dbReference type="InterPro" id="IPR012312">
    <property type="entry name" value="Hemerythrin-like"/>
</dbReference>
<evidence type="ECO:0000259" key="2">
    <source>
        <dbReference type="Pfam" id="PF01814"/>
    </source>
</evidence>
<gene>
    <name evidence="3" type="ORF">S7711_01217</name>
</gene>
<evidence type="ECO:0000313" key="4">
    <source>
        <dbReference type="Proteomes" id="UP000028045"/>
    </source>
</evidence>
<dbReference type="InterPro" id="IPR053206">
    <property type="entry name" value="Dimeric_xanthone_biosynth"/>
</dbReference>
<dbReference type="HOGENOM" id="CLU_066708_0_0_1"/>
<dbReference type="EMBL" id="KL648579">
    <property type="protein sequence ID" value="KEY68443.1"/>
    <property type="molecule type" value="Genomic_DNA"/>
</dbReference>
<evidence type="ECO:0000256" key="1">
    <source>
        <dbReference type="SAM" id="SignalP"/>
    </source>
</evidence>
<keyword evidence="1" id="KW-0732">Signal</keyword>
<dbReference type="PANTHER" id="PTHR38048:SF2">
    <property type="entry name" value="HEMERYTHRIN-LIKE DOMAIN-CONTAINING PROTEIN"/>
    <property type="match status" value="1"/>
</dbReference>
<protein>
    <recommendedName>
        <fullName evidence="2">Hemerythrin-like domain-containing protein</fullName>
    </recommendedName>
</protein>
<feature type="domain" description="Hemerythrin-like" evidence="2">
    <location>
        <begin position="71"/>
        <end position="192"/>
    </location>
</feature>